<dbReference type="AlphaFoldDB" id="A0A0R3U4H5"/>
<evidence type="ECO:0000313" key="3">
    <source>
        <dbReference type="Proteomes" id="UP000267029"/>
    </source>
</evidence>
<dbReference type="OrthoDB" id="6258956at2759"/>
<accession>A0A0R3U4H5</accession>
<keyword evidence="1" id="KW-0732">Signal</keyword>
<dbReference type="Proteomes" id="UP000267029">
    <property type="component" value="Unassembled WGS sequence"/>
</dbReference>
<feature type="signal peptide" evidence="1">
    <location>
        <begin position="1"/>
        <end position="17"/>
    </location>
</feature>
<dbReference type="EMBL" id="UXSR01000200">
    <property type="protein sequence ID" value="VDD75548.1"/>
    <property type="molecule type" value="Genomic_DNA"/>
</dbReference>
<gene>
    <name evidence="2" type="ORF">MCOS_LOCUS1551</name>
</gene>
<evidence type="ECO:0000313" key="2">
    <source>
        <dbReference type="EMBL" id="VDD75548.1"/>
    </source>
</evidence>
<protein>
    <recommendedName>
        <fullName evidence="4">BPTI/Kunitz inhibitor domain-containing protein</fullName>
    </recommendedName>
</protein>
<keyword evidence="3" id="KW-1185">Reference proteome</keyword>
<name>A0A0R3U4H5_MESCO</name>
<sequence>MKSLFVGIALLVAVAVAQREKGKGKEETTNECSTPECEQHAIIQQQRGLLRELVYKLFGVLNRMQNSLCNQQMLLVHSEPRQPRQTRDSSEARKFELYQETLPVTERKLMACGHSICWYPGCRTADIAGHEMGLVSTEVCELECRSMSWPYNDLLELHPPQSASAIQSEDKWFGMGAKRGREQYTSPECDNWIFCRHASCYENHQSQMGSKRGRQDSQKENGD</sequence>
<evidence type="ECO:0000256" key="1">
    <source>
        <dbReference type="SAM" id="SignalP"/>
    </source>
</evidence>
<reference evidence="2 3" key="1">
    <citation type="submission" date="2018-10" db="EMBL/GenBank/DDBJ databases">
        <authorList>
            <consortium name="Pathogen Informatics"/>
        </authorList>
    </citation>
    <scope>NUCLEOTIDE SEQUENCE [LARGE SCALE GENOMIC DNA]</scope>
</reference>
<feature type="chain" id="PRO_5030017415" description="BPTI/Kunitz inhibitor domain-containing protein" evidence="1">
    <location>
        <begin position="18"/>
        <end position="223"/>
    </location>
</feature>
<proteinExistence type="predicted"/>
<organism evidence="2 3">
    <name type="scientific">Mesocestoides corti</name>
    <name type="common">Flatworm</name>
    <dbReference type="NCBI Taxonomy" id="53468"/>
    <lineage>
        <taxon>Eukaryota</taxon>
        <taxon>Metazoa</taxon>
        <taxon>Spiralia</taxon>
        <taxon>Lophotrochozoa</taxon>
        <taxon>Platyhelminthes</taxon>
        <taxon>Cestoda</taxon>
        <taxon>Eucestoda</taxon>
        <taxon>Cyclophyllidea</taxon>
        <taxon>Mesocestoididae</taxon>
        <taxon>Mesocestoides</taxon>
    </lineage>
</organism>
<evidence type="ECO:0008006" key="4">
    <source>
        <dbReference type="Google" id="ProtNLM"/>
    </source>
</evidence>